<keyword evidence="3 5" id="KW-0067">ATP-binding</keyword>
<dbReference type="FunFam" id="3.40.50.300:FF:000421">
    <property type="entry name" value="Branched-chain amino acid ABC transporter ATP-binding protein"/>
    <property type="match status" value="1"/>
</dbReference>
<dbReference type="GO" id="GO:0042941">
    <property type="term" value="P:D-alanine transmembrane transport"/>
    <property type="evidence" value="ECO:0007669"/>
    <property type="project" value="TreeGrafter"/>
</dbReference>
<dbReference type="GO" id="GO:0005524">
    <property type="term" value="F:ATP binding"/>
    <property type="evidence" value="ECO:0007669"/>
    <property type="project" value="UniProtKB-KW"/>
</dbReference>
<dbReference type="InterPro" id="IPR032823">
    <property type="entry name" value="BCA_ABC_TP_C"/>
</dbReference>
<dbReference type="CDD" id="cd03219">
    <property type="entry name" value="ABC_Mj1267_LivG_branched"/>
    <property type="match status" value="1"/>
</dbReference>
<dbReference type="GO" id="GO:0016887">
    <property type="term" value="F:ATP hydrolysis activity"/>
    <property type="evidence" value="ECO:0007669"/>
    <property type="project" value="InterPro"/>
</dbReference>
<dbReference type="AlphaFoldDB" id="A0A6B1DRG8"/>
<sequence>MSESLLSVSGLTMQFGGLRAVDNVDFHQETGTIVSIIGPNGAGKTTLFNCISGFYEPTEGEIHLGERRITGLPPNEIARAGIARTYQNIRLFRNMTVLENVMLGQERLLRTTWLGSIFGTRAARRETDEVVERSHAILAFVDLDASADRQADELPYGDQRRLEIARALASEPRLMMLDEPTAGMNPRETADTERLLQRLRDERNVSLLLIEHDMRFVMGISEHIMVLNYGRTIASGTPQEIRANPEVIEAYLGSSAQD</sequence>
<evidence type="ECO:0000313" key="5">
    <source>
        <dbReference type="EMBL" id="MYD89817.1"/>
    </source>
</evidence>
<dbReference type="PANTHER" id="PTHR45772">
    <property type="entry name" value="CONSERVED COMPONENT OF ABC TRANSPORTER FOR NATURAL AMINO ACIDS-RELATED"/>
    <property type="match status" value="1"/>
</dbReference>
<evidence type="ECO:0000256" key="1">
    <source>
        <dbReference type="ARBA" id="ARBA00022448"/>
    </source>
</evidence>
<evidence type="ECO:0000256" key="2">
    <source>
        <dbReference type="ARBA" id="ARBA00022741"/>
    </source>
</evidence>
<dbReference type="PANTHER" id="PTHR45772:SF7">
    <property type="entry name" value="AMINO ACID ABC TRANSPORTER ATP-BINDING PROTEIN"/>
    <property type="match status" value="1"/>
</dbReference>
<dbReference type="Pfam" id="PF12399">
    <property type="entry name" value="BCA_ABC_TP_C"/>
    <property type="match status" value="1"/>
</dbReference>
<feature type="domain" description="ABC transporter" evidence="4">
    <location>
        <begin position="6"/>
        <end position="254"/>
    </location>
</feature>
<keyword evidence="1" id="KW-0813">Transport</keyword>
<evidence type="ECO:0000259" key="4">
    <source>
        <dbReference type="PROSITE" id="PS50893"/>
    </source>
</evidence>
<dbReference type="GO" id="GO:0015808">
    <property type="term" value="P:L-alanine transport"/>
    <property type="evidence" value="ECO:0007669"/>
    <property type="project" value="TreeGrafter"/>
</dbReference>
<organism evidence="5">
    <name type="scientific">Caldilineaceae bacterium SB0662_bin_9</name>
    <dbReference type="NCBI Taxonomy" id="2605258"/>
    <lineage>
        <taxon>Bacteria</taxon>
        <taxon>Bacillati</taxon>
        <taxon>Chloroflexota</taxon>
        <taxon>Caldilineae</taxon>
        <taxon>Caldilineales</taxon>
        <taxon>Caldilineaceae</taxon>
    </lineage>
</organism>
<dbReference type="SMART" id="SM00382">
    <property type="entry name" value="AAA"/>
    <property type="match status" value="1"/>
</dbReference>
<evidence type="ECO:0000256" key="3">
    <source>
        <dbReference type="ARBA" id="ARBA00022840"/>
    </source>
</evidence>
<dbReference type="EMBL" id="VXPY01000036">
    <property type="protein sequence ID" value="MYD89817.1"/>
    <property type="molecule type" value="Genomic_DNA"/>
</dbReference>
<dbReference type="InterPro" id="IPR051120">
    <property type="entry name" value="ABC_AA/LPS_Transport"/>
</dbReference>
<dbReference type="GO" id="GO:0005304">
    <property type="term" value="F:L-valine transmembrane transporter activity"/>
    <property type="evidence" value="ECO:0007669"/>
    <property type="project" value="TreeGrafter"/>
</dbReference>
<keyword evidence="2" id="KW-0547">Nucleotide-binding</keyword>
<accession>A0A6B1DRG8</accession>
<dbReference type="InterPro" id="IPR003439">
    <property type="entry name" value="ABC_transporter-like_ATP-bd"/>
</dbReference>
<dbReference type="GO" id="GO:0005886">
    <property type="term" value="C:plasma membrane"/>
    <property type="evidence" value="ECO:0007669"/>
    <property type="project" value="TreeGrafter"/>
</dbReference>
<dbReference type="GO" id="GO:1903805">
    <property type="term" value="P:L-valine import across plasma membrane"/>
    <property type="evidence" value="ECO:0007669"/>
    <property type="project" value="TreeGrafter"/>
</dbReference>
<dbReference type="GO" id="GO:1903806">
    <property type="term" value="P:L-isoleucine import across plasma membrane"/>
    <property type="evidence" value="ECO:0007669"/>
    <property type="project" value="TreeGrafter"/>
</dbReference>
<dbReference type="PROSITE" id="PS50893">
    <property type="entry name" value="ABC_TRANSPORTER_2"/>
    <property type="match status" value="1"/>
</dbReference>
<proteinExistence type="predicted"/>
<reference evidence="5" key="1">
    <citation type="submission" date="2019-09" db="EMBL/GenBank/DDBJ databases">
        <title>Characterisation of the sponge microbiome using genome-centric metagenomics.</title>
        <authorList>
            <person name="Engelberts J.P."/>
            <person name="Robbins S.J."/>
            <person name="De Goeij J.M."/>
            <person name="Aranda M."/>
            <person name="Bell S.C."/>
            <person name="Webster N.S."/>
        </authorList>
    </citation>
    <scope>NUCLEOTIDE SEQUENCE</scope>
    <source>
        <strain evidence="5">SB0662_bin_9</strain>
    </source>
</reference>
<dbReference type="GO" id="GO:0015192">
    <property type="term" value="F:L-phenylalanine transmembrane transporter activity"/>
    <property type="evidence" value="ECO:0007669"/>
    <property type="project" value="TreeGrafter"/>
</dbReference>
<protein>
    <submittedName>
        <fullName evidence="5">ABC transporter ATP-binding protein</fullName>
    </submittedName>
</protein>
<dbReference type="InterPro" id="IPR027417">
    <property type="entry name" value="P-loop_NTPase"/>
</dbReference>
<gene>
    <name evidence="5" type="ORF">F4Y08_05680</name>
</gene>
<dbReference type="GO" id="GO:0015188">
    <property type="term" value="F:L-isoleucine transmembrane transporter activity"/>
    <property type="evidence" value="ECO:0007669"/>
    <property type="project" value="TreeGrafter"/>
</dbReference>
<dbReference type="Pfam" id="PF00005">
    <property type="entry name" value="ABC_tran"/>
    <property type="match status" value="1"/>
</dbReference>
<dbReference type="Gene3D" id="3.40.50.300">
    <property type="entry name" value="P-loop containing nucleotide triphosphate hydrolases"/>
    <property type="match status" value="1"/>
</dbReference>
<dbReference type="SUPFAM" id="SSF52540">
    <property type="entry name" value="P-loop containing nucleoside triphosphate hydrolases"/>
    <property type="match status" value="1"/>
</dbReference>
<dbReference type="InterPro" id="IPR003593">
    <property type="entry name" value="AAA+_ATPase"/>
</dbReference>
<comment type="caution">
    <text evidence="5">The sequence shown here is derived from an EMBL/GenBank/DDBJ whole genome shotgun (WGS) entry which is preliminary data.</text>
</comment>
<name>A0A6B1DRG8_9CHLR</name>